<name>A0A0R0M7Q1_9MICR</name>
<reference evidence="1 2" key="1">
    <citation type="submission" date="2015-07" db="EMBL/GenBank/DDBJ databases">
        <title>The genome of Pseudoloma neurophilia, a relevant intracellular parasite of the zebrafish.</title>
        <authorList>
            <person name="Ndikumana S."/>
            <person name="Pelin A."/>
            <person name="Sanders J."/>
            <person name="Corradi N."/>
        </authorList>
    </citation>
    <scope>NUCLEOTIDE SEQUENCE [LARGE SCALE GENOMIC DNA]</scope>
    <source>
        <strain evidence="1 2">MK1</strain>
    </source>
</reference>
<accession>A0A0R0M7Q1</accession>
<dbReference type="EMBL" id="LGUB01000015">
    <property type="protein sequence ID" value="KRH94944.1"/>
    <property type="molecule type" value="Genomic_DNA"/>
</dbReference>
<keyword evidence="2" id="KW-1185">Reference proteome</keyword>
<evidence type="ECO:0000313" key="1">
    <source>
        <dbReference type="EMBL" id="KRH94944.1"/>
    </source>
</evidence>
<comment type="caution">
    <text evidence="1">The sequence shown here is derived from an EMBL/GenBank/DDBJ whole genome shotgun (WGS) entry which is preliminary data.</text>
</comment>
<protein>
    <submittedName>
        <fullName evidence="1">Uncharacterized protein</fullName>
    </submittedName>
</protein>
<organism evidence="1 2">
    <name type="scientific">Pseudoloma neurophilia</name>
    <dbReference type="NCBI Taxonomy" id="146866"/>
    <lineage>
        <taxon>Eukaryota</taxon>
        <taxon>Fungi</taxon>
        <taxon>Fungi incertae sedis</taxon>
        <taxon>Microsporidia</taxon>
        <taxon>Pseudoloma</taxon>
    </lineage>
</organism>
<gene>
    <name evidence="1" type="ORF">M153_9000016196</name>
</gene>
<dbReference type="PROSITE" id="PS51257">
    <property type="entry name" value="PROKAR_LIPOPROTEIN"/>
    <property type="match status" value="1"/>
</dbReference>
<sequence>MKEKIPCYYPSSSSCGISTCLYEKVKKNSIERFARYEYMIKNPASKLSVFIFCQVISEKDIEKFIKNFLYKYLIGFRDELNLNWFLKSKFLYEIMNEMDTVLDDNNTLSQKNHAENSRMLTNEEK</sequence>
<dbReference type="Proteomes" id="UP000051530">
    <property type="component" value="Unassembled WGS sequence"/>
</dbReference>
<dbReference type="VEuPathDB" id="MicrosporidiaDB:M153_9000016196"/>
<proteinExistence type="predicted"/>
<dbReference type="AlphaFoldDB" id="A0A0R0M7Q1"/>
<evidence type="ECO:0000313" key="2">
    <source>
        <dbReference type="Proteomes" id="UP000051530"/>
    </source>
</evidence>